<organism evidence="4">
    <name type="scientific">Sesamum radiatum</name>
    <name type="common">Black benniseed</name>
    <dbReference type="NCBI Taxonomy" id="300843"/>
    <lineage>
        <taxon>Eukaryota</taxon>
        <taxon>Viridiplantae</taxon>
        <taxon>Streptophyta</taxon>
        <taxon>Embryophyta</taxon>
        <taxon>Tracheophyta</taxon>
        <taxon>Spermatophyta</taxon>
        <taxon>Magnoliopsida</taxon>
        <taxon>eudicotyledons</taxon>
        <taxon>Gunneridae</taxon>
        <taxon>Pentapetalae</taxon>
        <taxon>asterids</taxon>
        <taxon>lamiids</taxon>
        <taxon>Lamiales</taxon>
        <taxon>Pedaliaceae</taxon>
        <taxon>Sesamum</taxon>
    </lineage>
</organism>
<dbReference type="CDD" id="cd00303">
    <property type="entry name" value="retropepsin_like"/>
    <property type="match status" value="1"/>
</dbReference>
<evidence type="ECO:0000313" key="4">
    <source>
        <dbReference type="EMBL" id="KAL0350243.1"/>
    </source>
</evidence>
<feature type="coiled-coil region" evidence="1">
    <location>
        <begin position="42"/>
        <end position="109"/>
    </location>
</feature>
<dbReference type="InterPro" id="IPR001969">
    <property type="entry name" value="Aspartic_peptidase_AS"/>
</dbReference>
<dbReference type="GO" id="GO:0006508">
    <property type="term" value="P:proteolysis"/>
    <property type="evidence" value="ECO:0007669"/>
    <property type="project" value="InterPro"/>
</dbReference>
<dbReference type="InterPro" id="IPR005162">
    <property type="entry name" value="Retrotrans_gag_dom"/>
</dbReference>
<dbReference type="Gene3D" id="2.40.70.10">
    <property type="entry name" value="Acid Proteases"/>
    <property type="match status" value="1"/>
</dbReference>
<feature type="region of interest" description="Disordered" evidence="2">
    <location>
        <begin position="380"/>
        <end position="406"/>
    </location>
</feature>
<proteinExistence type="predicted"/>
<dbReference type="InterPro" id="IPR032567">
    <property type="entry name" value="RTL1-rel"/>
</dbReference>
<feature type="region of interest" description="Disordered" evidence="2">
    <location>
        <begin position="1"/>
        <end position="42"/>
    </location>
</feature>
<dbReference type="PROSITE" id="PS00141">
    <property type="entry name" value="ASP_PROTEASE"/>
    <property type="match status" value="1"/>
</dbReference>
<feature type="region of interest" description="Disordered" evidence="2">
    <location>
        <begin position="283"/>
        <end position="353"/>
    </location>
</feature>
<evidence type="ECO:0000256" key="2">
    <source>
        <dbReference type="SAM" id="MobiDB-lite"/>
    </source>
</evidence>
<sequence>MGPRRVAVNPANSAARMPGQDAESPRHAASPSERAANPEDENSRLTELVMNLEEKVSSLETEITVLNSELEECRQVVQEMASAFGGGGIADMRREMEQMSIQIGLLQRAVSNVPAVAPDAGARLRIPEPKAYSGARDAKEVENFLFDMEQYFLAANVEDEARKVSTAIMYLTGDAKLWWRTKYAEIQANQVRLDTWALLREAIREQFFPENVEYNARRALRKLEHTGSVRDYVKTFSALMLDIRDMSEKDKLFTFMEGLKPWARLELQRQRVTDLGSAMAAAERLTDFNPENRKDRQTTPSPSQNKPGGARSFRSNSNRGGGERKPHAQNSSQGSFSRNKPQENKQGAPQKSSGCFLCDGPHRYRDCPKKQLLNALATFTDKASPAKPAEPRPTASGENDSEEDEDNLGAISQWCNTLSHQVAAKKTMPPRAGKTAPALTESHIEEEAQPRNPRKKGLMFVDVKIHGKPVRAMIDTGATHNYLASAEVERLGLVLEKGVGRVKAINSAAQPIAGVAKSVLIKVGPFEGKTNLSVVVMDDFKLILGLEFLRDTRTAVLPHVDSLMMLGAKPCIIPTLVGRNGEKNLSAMQFEKGRKRNEPSYLCTLRFEEIEQASGPIPGVIKKLLTEFEDVMPDELPRKLPPKRAVDHEIELVPGIPPGHLTGCRNLS</sequence>
<reference evidence="4" key="2">
    <citation type="journal article" date="2024" name="Plant">
        <title>Genomic evolution and insights into agronomic trait innovations of Sesamum species.</title>
        <authorList>
            <person name="Miao H."/>
            <person name="Wang L."/>
            <person name="Qu L."/>
            <person name="Liu H."/>
            <person name="Sun Y."/>
            <person name="Le M."/>
            <person name="Wang Q."/>
            <person name="Wei S."/>
            <person name="Zheng Y."/>
            <person name="Lin W."/>
            <person name="Duan Y."/>
            <person name="Cao H."/>
            <person name="Xiong S."/>
            <person name="Wang X."/>
            <person name="Wei L."/>
            <person name="Li C."/>
            <person name="Ma Q."/>
            <person name="Ju M."/>
            <person name="Zhao R."/>
            <person name="Li G."/>
            <person name="Mu C."/>
            <person name="Tian Q."/>
            <person name="Mei H."/>
            <person name="Zhang T."/>
            <person name="Gao T."/>
            <person name="Zhang H."/>
        </authorList>
    </citation>
    <scope>NUCLEOTIDE SEQUENCE</scope>
    <source>
        <strain evidence="4">G02</strain>
    </source>
</reference>
<dbReference type="PANTHER" id="PTHR15503:SF45">
    <property type="entry name" value="RNA-DIRECTED DNA POLYMERASE HOMOLOG"/>
    <property type="match status" value="1"/>
</dbReference>
<dbReference type="AlphaFoldDB" id="A0AAW2P5R4"/>
<feature type="domain" description="Retrotransposon gag" evidence="3">
    <location>
        <begin position="167"/>
        <end position="261"/>
    </location>
</feature>
<feature type="region of interest" description="Disordered" evidence="2">
    <location>
        <begin position="424"/>
        <end position="451"/>
    </location>
</feature>
<gene>
    <name evidence="4" type="ORF">Sradi_4173500</name>
</gene>
<comment type="caution">
    <text evidence="4">The sequence shown here is derived from an EMBL/GenBank/DDBJ whole genome shotgun (WGS) entry which is preliminary data.</text>
</comment>
<dbReference type="Pfam" id="PF13975">
    <property type="entry name" value="gag-asp_proteas"/>
    <property type="match status" value="1"/>
</dbReference>
<accession>A0AAW2P5R4</accession>
<dbReference type="InterPro" id="IPR021109">
    <property type="entry name" value="Peptidase_aspartic_dom_sf"/>
</dbReference>
<feature type="compositionally biased region" description="Basic and acidic residues" evidence="2">
    <location>
        <begin position="284"/>
        <end position="297"/>
    </location>
</feature>
<reference evidence="4" key="1">
    <citation type="submission" date="2020-06" db="EMBL/GenBank/DDBJ databases">
        <authorList>
            <person name="Li T."/>
            <person name="Hu X."/>
            <person name="Zhang T."/>
            <person name="Song X."/>
            <person name="Zhang H."/>
            <person name="Dai N."/>
            <person name="Sheng W."/>
            <person name="Hou X."/>
            <person name="Wei L."/>
        </authorList>
    </citation>
    <scope>NUCLEOTIDE SEQUENCE</scope>
    <source>
        <strain evidence="4">G02</strain>
        <tissue evidence="4">Leaf</tissue>
    </source>
</reference>
<protein>
    <recommendedName>
        <fullName evidence="3">Retrotransposon gag domain-containing protein</fullName>
    </recommendedName>
</protein>
<dbReference type="PANTHER" id="PTHR15503">
    <property type="entry name" value="LDOC1 RELATED"/>
    <property type="match status" value="1"/>
</dbReference>
<dbReference type="GO" id="GO:0004190">
    <property type="term" value="F:aspartic-type endopeptidase activity"/>
    <property type="evidence" value="ECO:0007669"/>
    <property type="project" value="InterPro"/>
</dbReference>
<keyword evidence="1" id="KW-0175">Coiled coil</keyword>
<dbReference type="EMBL" id="JACGWJ010000018">
    <property type="protein sequence ID" value="KAL0350243.1"/>
    <property type="molecule type" value="Genomic_DNA"/>
</dbReference>
<feature type="compositionally biased region" description="Polar residues" evidence="2">
    <location>
        <begin position="328"/>
        <end position="353"/>
    </location>
</feature>
<evidence type="ECO:0000259" key="3">
    <source>
        <dbReference type="Pfam" id="PF03732"/>
    </source>
</evidence>
<dbReference type="Pfam" id="PF03732">
    <property type="entry name" value="Retrotrans_gag"/>
    <property type="match status" value="1"/>
</dbReference>
<dbReference type="SUPFAM" id="SSF50630">
    <property type="entry name" value="Acid proteases"/>
    <property type="match status" value="1"/>
</dbReference>
<evidence type="ECO:0000256" key="1">
    <source>
        <dbReference type="SAM" id="Coils"/>
    </source>
</evidence>
<name>A0AAW2P5R4_SESRA</name>